<dbReference type="InterPro" id="IPR006102">
    <property type="entry name" value="Ig-like_GH2"/>
</dbReference>
<evidence type="ECO:0000259" key="6">
    <source>
        <dbReference type="Pfam" id="PF02836"/>
    </source>
</evidence>
<dbReference type="Pfam" id="PF02837">
    <property type="entry name" value="Glyco_hydro_2_N"/>
    <property type="match status" value="1"/>
</dbReference>
<dbReference type="PANTHER" id="PTHR42732:SF1">
    <property type="entry name" value="BETA-MANNOSIDASE"/>
    <property type="match status" value="1"/>
</dbReference>
<organism evidence="9 10">
    <name type="scientific">Mucilaginibacter boryungensis</name>
    <dbReference type="NCBI Taxonomy" id="768480"/>
    <lineage>
        <taxon>Bacteria</taxon>
        <taxon>Pseudomonadati</taxon>
        <taxon>Bacteroidota</taxon>
        <taxon>Sphingobacteriia</taxon>
        <taxon>Sphingobacteriales</taxon>
        <taxon>Sphingobacteriaceae</taxon>
        <taxon>Mucilaginibacter</taxon>
    </lineage>
</organism>
<dbReference type="InterPro" id="IPR036156">
    <property type="entry name" value="Beta-gal/glucu_dom_sf"/>
</dbReference>
<accession>A0ABR9XIE9</accession>
<evidence type="ECO:0000256" key="2">
    <source>
        <dbReference type="ARBA" id="ARBA00022801"/>
    </source>
</evidence>
<gene>
    <name evidence="9" type="ORF">IRJ18_12365</name>
</gene>
<dbReference type="SUPFAM" id="SSF49303">
    <property type="entry name" value="beta-Galactosidase/glucuronidase domain"/>
    <property type="match status" value="1"/>
</dbReference>
<evidence type="ECO:0000259" key="7">
    <source>
        <dbReference type="Pfam" id="PF02837"/>
    </source>
</evidence>
<keyword evidence="4" id="KW-0472">Membrane</keyword>
<evidence type="ECO:0000256" key="1">
    <source>
        <dbReference type="ARBA" id="ARBA00007401"/>
    </source>
</evidence>
<feature type="domain" description="Glycosyl hydrolases family 2 sugar binding" evidence="7">
    <location>
        <begin position="76"/>
        <end position="201"/>
    </location>
</feature>
<dbReference type="InterPro" id="IPR006103">
    <property type="entry name" value="Glyco_hydro_2_cat"/>
</dbReference>
<dbReference type="InterPro" id="IPR013783">
    <property type="entry name" value="Ig-like_fold"/>
</dbReference>
<sequence length="708" mass="80839">MRSHRVLIQCSAAREKIRPKQLNNINMGKKLLFIYILISALMIARIRVYAQDRNPDGSIPLNDNWSFYFTYDVRPKPNLSKVTLPHTWNANEAKAGKMNYTRQSGTYIKKLFLKPEWANKRVFLYFEGANSVADVFINQKFTGEHKGGYTRFCFEITDQLVFNQENTITVQVSNAYRMDVLPLSGDFNVYGGIHRPVALLIKEKNCISPLDHASSGVYFVQKRVSKQSAAVEAQVKLSLKGHHQGLKLRTTLFTNAGAKVLTKTTDITNDSVAYQQLLIDKPHLWNGKEDPYLYHARVELLDGNRVSDSVNEEIGFRYFSVDAQNGFFLNGKYLDLHGLGRHEDVEGKGSALTAADEDTDINLIKKIGATALRLTHYPQGKYFYELCDRNGLIVWTEIPLVGPGGYTGPGYIANPLLQQHAKDVLVELIRQNYNHPSICFWGLFNELKLDYDDPIPFLTALKKVAKKEDPTRLTTCASFLDNDSFNEVTDLIAWNKYYGWYGGVPDDLGKWADKMHRKYPLKPIAVSEYGAGASPYKHAYPLVRPSAGGKFHPEEWQTLFHEKNWEQLNTRKYIWGKFIWVLADFGSAIRDEGDDNGINDKGLVTYDRKIVKDAFYFYKANWNTEPMVYITERRFTDRTVTATAIKVYTNFPDAELFLNGVSFGRKSADSLHRVIWDNILLKNGSNTVRVVAQNQNVKLEDSCIWMLK</sequence>
<dbReference type="InterPro" id="IPR032311">
    <property type="entry name" value="DUF4982"/>
</dbReference>
<evidence type="ECO:0000313" key="10">
    <source>
        <dbReference type="Proteomes" id="UP000632774"/>
    </source>
</evidence>
<dbReference type="InterPro" id="IPR008979">
    <property type="entry name" value="Galactose-bd-like_sf"/>
</dbReference>
<evidence type="ECO:0000313" key="9">
    <source>
        <dbReference type="EMBL" id="MBE9667157.1"/>
    </source>
</evidence>
<feature type="domain" description="Glycoside hydrolase family 2 immunoglobulin-like beta-sandwich" evidence="5">
    <location>
        <begin position="219"/>
        <end position="317"/>
    </location>
</feature>
<comment type="similarity">
    <text evidence="1">Belongs to the glycosyl hydrolase 2 family.</text>
</comment>
<dbReference type="SUPFAM" id="SSF49785">
    <property type="entry name" value="Galactose-binding domain-like"/>
    <property type="match status" value="1"/>
</dbReference>
<dbReference type="Gene3D" id="3.20.20.80">
    <property type="entry name" value="Glycosidases"/>
    <property type="match status" value="1"/>
</dbReference>
<keyword evidence="3" id="KW-0326">Glycosidase</keyword>
<name>A0ABR9XIE9_9SPHI</name>
<dbReference type="InterPro" id="IPR006101">
    <property type="entry name" value="Glyco_hydro_2"/>
</dbReference>
<dbReference type="InterPro" id="IPR006104">
    <property type="entry name" value="Glyco_hydro_2_N"/>
</dbReference>
<feature type="domain" description="Glycoside hydrolase family 2 catalytic" evidence="6">
    <location>
        <begin position="325"/>
        <end position="617"/>
    </location>
</feature>
<evidence type="ECO:0000259" key="8">
    <source>
        <dbReference type="Pfam" id="PF16355"/>
    </source>
</evidence>
<keyword evidence="4" id="KW-0812">Transmembrane</keyword>
<feature type="domain" description="DUF4982" evidence="8">
    <location>
        <begin position="643"/>
        <end position="693"/>
    </location>
</feature>
<evidence type="ECO:0000259" key="5">
    <source>
        <dbReference type="Pfam" id="PF00703"/>
    </source>
</evidence>
<reference evidence="9 10" key="1">
    <citation type="submission" date="2020-10" db="EMBL/GenBank/DDBJ databases">
        <title>Mucilaginibacter mali sp. nov., isolated from rhizosphere soil of apple orchard.</title>
        <authorList>
            <person name="Lee J.-S."/>
            <person name="Kim H.S."/>
            <person name="Kim J.-S."/>
        </authorList>
    </citation>
    <scope>NUCLEOTIDE SEQUENCE [LARGE SCALE GENOMIC DNA]</scope>
    <source>
        <strain evidence="9 10">KCTC 23157</strain>
    </source>
</reference>
<dbReference type="Gene3D" id="2.60.120.260">
    <property type="entry name" value="Galactose-binding domain-like"/>
    <property type="match status" value="1"/>
</dbReference>
<proteinExistence type="inferred from homology"/>
<dbReference type="EMBL" id="JADFFM010000001">
    <property type="protein sequence ID" value="MBE9667157.1"/>
    <property type="molecule type" value="Genomic_DNA"/>
</dbReference>
<dbReference type="Pfam" id="PF02836">
    <property type="entry name" value="Glyco_hydro_2_C"/>
    <property type="match status" value="1"/>
</dbReference>
<protein>
    <submittedName>
        <fullName evidence="9">DUF4982 domain-containing protein</fullName>
    </submittedName>
</protein>
<comment type="caution">
    <text evidence="9">The sequence shown here is derived from an EMBL/GenBank/DDBJ whole genome shotgun (WGS) entry which is preliminary data.</text>
</comment>
<dbReference type="PRINTS" id="PR00132">
    <property type="entry name" value="GLHYDRLASE2"/>
</dbReference>
<dbReference type="Pfam" id="PF00703">
    <property type="entry name" value="Glyco_hydro_2"/>
    <property type="match status" value="1"/>
</dbReference>
<dbReference type="Proteomes" id="UP000632774">
    <property type="component" value="Unassembled WGS sequence"/>
</dbReference>
<dbReference type="InterPro" id="IPR017853">
    <property type="entry name" value="GH"/>
</dbReference>
<dbReference type="Pfam" id="PF16355">
    <property type="entry name" value="DUF4982"/>
    <property type="match status" value="1"/>
</dbReference>
<keyword evidence="2" id="KW-0378">Hydrolase</keyword>
<evidence type="ECO:0000256" key="4">
    <source>
        <dbReference type="SAM" id="Phobius"/>
    </source>
</evidence>
<dbReference type="InterPro" id="IPR051913">
    <property type="entry name" value="GH2_Domain-Containing"/>
</dbReference>
<keyword evidence="4" id="KW-1133">Transmembrane helix</keyword>
<dbReference type="PANTHER" id="PTHR42732">
    <property type="entry name" value="BETA-GALACTOSIDASE"/>
    <property type="match status" value="1"/>
</dbReference>
<feature type="transmembrane region" description="Helical" evidence="4">
    <location>
        <begin position="31"/>
        <end position="50"/>
    </location>
</feature>
<keyword evidence="10" id="KW-1185">Reference proteome</keyword>
<evidence type="ECO:0000256" key="3">
    <source>
        <dbReference type="ARBA" id="ARBA00023295"/>
    </source>
</evidence>
<dbReference type="SUPFAM" id="SSF51445">
    <property type="entry name" value="(Trans)glycosidases"/>
    <property type="match status" value="1"/>
</dbReference>
<dbReference type="Gene3D" id="2.60.40.10">
    <property type="entry name" value="Immunoglobulins"/>
    <property type="match status" value="2"/>
</dbReference>